<name>A0ABM1B7R5_LIMPO</name>
<protein>
    <submittedName>
        <fullName evidence="4">Zinc finger with UFM1-specific peptidase domain protein-like</fullName>
    </submittedName>
</protein>
<sequence length="220" mass="25070">MGTEAGDVGIATCRCFFLTSCTTTGYNFRLFKGKTTIPSISKLQELIEGAWRKGFDIQGCEQLGGRLTKTRKWIGATEIVTFFSSFHIRCQLIDFHQPTGPNGTHPEMFMWVKNYFSKEEDFKVPLYLQHHGHSRTVIGVEEHTDGSLQLLVFDSSHCKNQMDQFNNTANLSNAMRLVRRPLSALKARQYQLVAVVGLMETEQEYEESKVIHSQRIPSEN</sequence>
<proteinExistence type="predicted"/>
<feature type="domain" description="UFSP1/2/DUB catalytic" evidence="2">
    <location>
        <begin position="35"/>
        <end position="193"/>
    </location>
</feature>
<dbReference type="GeneID" id="106461252"/>
<evidence type="ECO:0000256" key="1">
    <source>
        <dbReference type="ARBA" id="ARBA00022801"/>
    </source>
</evidence>
<dbReference type="Gene3D" id="3.90.70.130">
    <property type="match status" value="1"/>
</dbReference>
<evidence type="ECO:0000259" key="2">
    <source>
        <dbReference type="Pfam" id="PF07910"/>
    </source>
</evidence>
<evidence type="ECO:0000313" key="4">
    <source>
        <dbReference type="RefSeq" id="XP_013776514.2"/>
    </source>
</evidence>
<evidence type="ECO:0000313" key="3">
    <source>
        <dbReference type="Proteomes" id="UP000694941"/>
    </source>
</evidence>
<organism evidence="3 4">
    <name type="scientific">Limulus polyphemus</name>
    <name type="common">Atlantic horseshoe crab</name>
    <dbReference type="NCBI Taxonomy" id="6850"/>
    <lineage>
        <taxon>Eukaryota</taxon>
        <taxon>Metazoa</taxon>
        <taxon>Ecdysozoa</taxon>
        <taxon>Arthropoda</taxon>
        <taxon>Chelicerata</taxon>
        <taxon>Merostomata</taxon>
        <taxon>Xiphosura</taxon>
        <taxon>Limulidae</taxon>
        <taxon>Limulus</taxon>
    </lineage>
</organism>
<dbReference type="Proteomes" id="UP000694941">
    <property type="component" value="Unplaced"/>
</dbReference>
<dbReference type="InterPro" id="IPR012462">
    <property type="entry name" value="UFSP1/2_DUB_cat"/>
</dbReference>
<keyword evidence="1" id="KW-0378">Hydrolase</keyword>
<dbReference type="RefSeq" id="XP_013776514.2">
    <property type="nucleotide sequence ID" value="XM_013921060.2"/>
</dbReference>
<accession>A0ABM1B7R5</accession>
<reference evidence="4" key="1">
    <citation type="submission" date="2025-08" db="UniProtKB">
        <authorList>
            <consortium name="RefSeq"/>
        </authorList>
    </citation>
    <scope>IDENTIFICATION</scope>
    <source>
        <tissue evidence="4">Muscle</tissue>
    </source>
</reference>
<keyword evidence="3" id="KW-1185">Reference proteome</keyword>
<gene>
    <name evidence="4" type="primary">LOC106461252</name>
</gene>
<dbReference type="Pfam" id="PF07910">
    <property type="entry name" value="Peptidase_C78"/>
    <property type="match status" value="1"/>
</dbReference>